<gene>
    <name evidence="2" type="ORF">BJ322DRAFT_1011154</name>
</gene>
<comment type="caution">
    <text evidence="2">The sequence shown here is derived from an EMBL/GenBank/DDBJ whole genome shotgun (WGS) entry which is preliminary data.</text>
</comment>
<reference evidence="2" key="1">
    <citation type="journal article" date="2020" name="Nat. Commun.">
        <title>Large-scale genome sequencing of mycorrhizal fungi provides insights into the early evolution of symbiotic traits.</title>
        <authorList>
            <person name="Miyauchi S."/>
            <person name="Kiss E."/>
            <person name="Kuo A."/>
            <person name="Drula E."/>
            <person name="Kohler A."/>
            <person name="Sanchez-Garcia M."/>
            <person name="Morin E."/>
            <person name="Andreopoulos B."/>
            <person name="Barry K.W."/>
            <person name="Bonito G."/>
            <person name="Buee M."/>
            <person name="Carver A."/>
            <person name="Chen C."/>
            <person name="Cichocki N."/>
            <person name="Clum A."/>
            <person name="Culley D."/>
            <person name="Crous P.W."/>
            <person name="Fauchery L."/>
            <person name="Girlanda M."/>
            <person name="Hayes R.D."/>
            <person name="Keri Z."/>
            <person name="LaButti K."/>
            <person name="Lipzen A."/>
            <person name="Lombard V."/>
            <person name="Magnuson J."/>
            <person name="Maillard F."/>
            <person name="Murat C."/>
            <person name="Nolan M."/>
            <person name="Ohm R.A."/>
            <person name="Pangilinan J."/>
            <person name="Pereira M.F."/>
            <person name="Perotto S."/>
            <person name="Peter M."/>
            <person name="Pfister S."/>
            <person name="Riley R."/>
            <person name="Sitrit Y."/>
            <person name="Stielow J.B."/>
            <person name="Szollosi G."/>
            <person name="Zifcakova L."/>
            <person name="Stursova M."/>
            <person name="Spatafora J.W."/>
            <person name="Tedersoo L."/>
            <person name="Vaario L.M."/>
            <person name="Yamada A."/>
            <person name="Yan M."/>
            <person name="Wang P."/>
            <person name="Xu J."/>
            <person name="Bruns T."/>
            <person name="Baldrian P."/>
            <person name="Vilgalys R."/>
            <person name="Dunand C."/>
            <person name="Henrissat B."/>
            <person name="Grigoriev I.V."/>
            <person name="Hibbett D."/>
            <person name="Nagy L.G."/>
            <person name="Martin F.M."/>
        </authorList>
    </citation>
    <scope>NUCLEOTIDE SEQUENCE</scope>
    <source>
        <strain evidence="2">UH-Tt-Lm1</strain>
    </source>
</reference>
<dbReference type="EMBL" id="WIUZ02000014">
    <property type="protein sequence ID" value="KAF9781278.1"/>
    <property type="molecule type" value="Genomic_DNA"/>
</dbReference>
<dbReference type="Pfam" id="PF14622">
    <property type="entry name" value="Ribonucleas_3_3"/>
    <property type="match status" value="1"/>
</dbReference>
<dbReference type="GO" id="GO:0004525">
    <property type="term" value="F:ribonuclease III activity"/>
    <property type="evidence" value="ECO:0007669"/>
    <property type="project" value="InterPro"/>
</dbReference>
<protein>
    <submittedName>
        <fullName evidence="2">Ribonuclease III domain-containing protein</fullName>
    </submittedName>
</protein>
<proteinExistence type="predicted"/>
<dbReference type="InterPro" id="IPR036389">
    <property type="entry name" value="RNase_III_sf"/>
</dbReference>
<dbReference type="GO" id="GO:0006396">
    <property type="term" value="P:RNA processing"/>
    <property type="evidence" value="ECO:0007669"/>
    <property type="project" value="InterPro"/>
</dbReference>
<reference evidence="2" key="2">
    <citation type="submission" date="2020-11" db="EMBL/GenBank/DDBJ databases">
        <authorList>
            <consortium name="DOE Joint Genome Institute"/>
            <person name="Kuo A."/>
            <person name="Miyauchi S."/>
            <person name="Kiss E."/>
            <person name="Drula E."/>
            <person name="Kohler A."/>
            <person name="Sanchez-Garcia M."/>
            <person name="Andreopoulos B."/>
            <person name="Barry K.W."/>
            <person name="Bonito G."/>
            <person name="Buee M."/>
            <person name="Carver A."/>
            <person name="Chen C."/>
            <person name="Cichocki N."/>
            <person name="Clum A."/>
            <person name="Culley D."/>
            <person name="Crous P.W."/>
            <person name="Fauchery L."/>
            <person name="Girlanda M."/>
            <person name="Hayes R."/>
            <person name="Keri Z."/>
            <person name="Labutti K."/>
            <person name="Lipzen A."/>
            <person name="Lombard V."/>
            <person name="Magnuson J."/>
            <person name="Maillard F."/>
            <person name="Morin E."/>
            <person name="Murat C."/>
            <person name="Nolan M."/>
            <person name="Ohm R."/>
            <person name="Pangilinan J."/>
            <person name="Pereira M."/>
            <person name="Perotto S."/>
            <person name="Peter M."/>
            <person name="Riley R."/>
            <person name="Sitrit Y."/>
            <person name="Stielow B."/>
            <person name="Szollosi G."/>
            <person name="Zifcakova L."/>
            <person name="Stursova M."/>
            <person name="Spatafora J.W."/>
            <person name="Tedersoo L."/>
            <person name="Vaario L.-M."/>
            <person name="Yamada A."/>
            <person name="Yan M."/>
            <person name="Wang P."/>
            <person name="Xu J."/>
            <person name="Bruns T."/>
            <person name="Baldrian P."/>
            <person name="Vilgalys R."/>
            <person name="Henrissat B."/>
            <person name="Grigoriev I.V."/>
            <person name="Hibbett D."/>
            <person name="Nagy L.G."/>
            <person name="Martin F.M."/>
        </authorList>
    </citation>
    <scope>NUCLEOTIDE SEQUENCE</scope>
    <source>
        <strain evidence="2">UH-Tt-Lm1</strain>
    </source>
</reference>
<feature type="domain" description="RNase III" evidence="1">
    <location>
        <begin position="9"/>
        <end position="147"/>
    </location>
</feature>
<evidence type="ECO:0000313" key="3">
    <source>
        <dbReference type="Proteomes" id="UP000736335"/>
    </source>
</evidence>
<organism evidence="2 3">
    <name type="scientific">Thelephora terrestris</name>
    <dbReference type="NCBI Taxonomy" id="56493"/>
    <lineage>
        <taxon>Eukaryota</taxon>
        <taxon>Fungi</taxon>
        <taxon>Dikarya</taxon>
        <taxon>Basidiomycota</taxon>
        <taxon>Agaricomycotina</taxon>
        <taxon>Agaricomycetes</taxon>
        <taxon>Thelephorales</taxon>
        <taxon>Thelephoraceae</taxon>
        <taxon>Thelephora</taxon>
    </lineage>
</organism>
<sequence length="308" mass="35068">MAPSTANGLSSLQDHLSLVSNRPRARDIPALSKALRVQATNCIRFSAENNDLLEFLGDRLVNLITALIVEEVKIDKCHHTAVRSVICNNDTFGRISFYLELERDAALSPQDKAAVEKWNHLKPGVRPPKVLADLFEAIVGAVFLQHGFLVLDNWLRKIFEPILHAATKDYWYSTTRTLAFYRDHRTSIFSGASYLQRGVIDFICSECDFFEDQLFEMLHTLPENTIFNFDEHDYLEEPDNERLEVAAHFLNLCICHTIIRIWPRYGYAKAKAAHMASTLTGVESASLSRDTYFPLRLLTNPITRPGLK</sequence>
<keyword evidence="3" id="KW-1185">Reference proteome</keyword>
<name>A0A9P6H818_9AGAM</name>
<dbReference type="Proteomes" id="UP000736335">
    <property type="component" value="Unassembled WGS sequence"/>
</dbReference>
<dbReference type="SMART" id="SM00535">
    <property type="entry name" value="RIBOc"/>
    <property type="match status" value="1"/>
</dbReference>
<dbReference type="Gene3D" id="1.10.1520.10">
    <property type="entry name" value="Ribonuclease III domain"/>
    <property type="match status" value="1"/>
</dbReference>
<accession>A0A9P6H818</accession>
<evidence type="ECO:0000259" key="1">
    <source>
        <dbReference type="PROSITE" id="PS50142"/>
    </source>
</evidence>
<dbReference type="AlphaFoldDB" id="A0A9P6H818"/>
<dbReference type="CDD" id="cd00593">
    <property type="entry name" value="RIBOc"/>
    <property type="match status" value="1"/>
</dbReference>
<dbReference type="InterPro" id="IPR000999">
    <property type="entry name" value="RNase_III_dom"/>
</dbReference>
<dbReference type="OrthoDB" id="2392202at2759"/>
<dbReference type="PROSITE" id="PS50142">
    <property type="entry name" value="RNASE_3_2"/>
    <property type="match status" value="1"/>
</dbReference>
<dbReference type="SUPFAM" id="SSF69065">
    <property type="entry name" value="RNase III domain-like"/>
    <property type="match status" value="1"/>
</dbReference>
<evidence type="ECO:0000313" key="2">
    <source>
        <dbReference type="EMBL" id="KAF9781278.1"/>
    </source>
</evidence>